<evidence type="ECO:0000256" key="1">
    <source>
        <dbReference type="ARBA" id="ARBA00004123"/>
    </source>
</evidence>
<gene>
    <name evidence="7" type="ORF">CBOVIS_LOCUS7933</name>
</gene>
<dbReference type="GO" id="GO:0005634">
    <property type="term" value="C:nucleus"/>
    <property type="evidence" value="ECO:0007669"/>
    <property type="project" value="UniProtKB-SubCell"/>
</dbReference>
<feature type="compositionally biased region" description="Acidic residues" evidence="6">
    <location>
        <begin position="1514"/>
        <end position="1538"/>
    </location>
</feature>
<accession>A0A8S1EWS1</accession>
<dbReference type="InterPro" id="IPR006594">
    <property type="entry name" value="LisH"/>
</dbReference>
<evidence type="ECO:0000313" key="8">
    <source>
        <dbReference type="Proteomes" id="UP000494206"/>
    </source>
</evidence>
<evidence type="ECO:0000256" key="6">
    <source>
        <dbReference type="SAM" id="MobiDB-lite"/>
    </source>
</evidence>
<dbReference type="Proteomes" id="UP000494206">
    <property type="component" value="Unassembled WGS sequence"/>
</dbReference>
<evidence type="ECO:0000256" key="3">
    <source>
        <dbReference type="ARBA" id="ARBA00008845"/>
    </source>
</evidence>
<keyword evidence="8" id="KW-1185">Reference proteome</keyword>
<comment type="pathway">
    <text evidence="2">Protein modification; protein ubiquitination.</text>
</comment>
<dbReference type="PANTHER" id="PTHR13129:SF4">
    <property type="entry name" value="DDB1- AND CUL4-ASSOCIATED FACTOR 1"/>
    <property type="match status" value="1"/>
</dbReference>
<dbReference type="InterPro" id="IPR033270">
    <property type="entry name" value="VPRBP/DCAF1"/>
</dbReference>
<dbReference type="PANTHER" id="PTHR13129">
    <property type="entry name" value="VPRBP PROTEIN-RELATED"/>
    <property type="match status" value="1"/>
</dbReference>
<sequence>MSVTFASEDLSFDPEDYPCQIRSTSTFTPPTEAELKQKKKLIGELQAALDDWEERCENPDYEPITTVKKIAEIIEESMDEFLKRDPDPLDDRHPHRTHPQSAFGNLLKILFRNDDFMNKLVISYILGRDNVELSIQSCRLLLDCVPGLDSNVVFSEPDDFVPRLYAWAKSEENEMLQAYSMGLLAAALEINENASKYRLENAALVPVALAKLKLLKLKMEEERAQNSTNQHYPFTNFAHLIDESSNSNEAESTKSKEGEEETGPSEKQPITTQKTTAEEPPSNAEQSSTTDKNRKVKHRDDEDSNSSQPPKKRRKSKHHQNKENGVNIQSQSRIPSFSSLQNLDNSNSKWDILQPFLIGTHKIFPMSLQMYQRLILQYLAPTGEYQDLLSLAYEGNAMDLIMDYIDLEKSQDVRLTFDALKYLTSLLVHRKFALEFVGRGGVEALLKIPRSSLASVGVVTSLYYISYNSDVMETLCQLSESIVTEVVDYVLWCLEHSHESGMSSAAMFLAHAVYYKTILDRFDQKDGPRKLYNYIATLNIIQEVAAKDDFELTEEQVHTSTQSIRNAVSSFRSYVAAHLFVKLEAIRRSIGVKNFAGLPFPSTLLTDIPEYKSMKIHEEHCWDAQIVLSNIFRLSNSGWRPIEELRKLGLIKTMFAVHILSRDWNPPNNSRAEMSIHALEVISICACLPKVQLEILSVNNYIHTDVDGVSTLLRTALGDDGEEGEVRIASLHVLIICMYVCPEIYKRLDHPVLKSNDKKDGRKSVSKSVLFSPPKAHLERMWTAVRHCDGIMILLEIINSKVPLVDADNLRMNACRALTGLARCEQVRQLLSEMPLIANNGLQSLMREPVALDKRAEHNHFCREAKALLEIVTGKKVTEQSTTDLTQEKMHKQWIVENTKINYNGKELLQLIYDHLQRKGLTSTAAVLRNEADLKDLGSTKSSKPIEAGLESLDTTPVRKTTPTSIQSTSNDDGFVTPSISRVKIKCAGSAQLPASSPANGPKKFLISPMKPKQSILNDVESAPPKPYRALDDILTEYLRQQHAHCTNPVTTCPPFSLYYPHRCPEPRASASMLNNFAWRRLNYDVMTRSQRIVANWRDERFIFSRFRPSKLLLEHEETYTAASFSIDDEHLIVGLFSGELLWMNIETRNSESSTNCHNSAITNIEPSSDGTMLLTSSAFVRPLSALWKLGQTQEMLQVFKDDNWVKFSNLNLDRIIGTSGNQATLYDTETNHPLMHFKPEQFSEQRYVKNIASLSPCDQLVFSDGVLWDVRASQDSIHVFDKLNSSTINGVFHPHGNEIIINTEVVRTLFDVRNYRVLKHVPAIDQSRLIFNSTGNMMYSSIWTEAEQRYSDDESTSFRTLDTKDYSVITTLDIKKPLLGLCASHGDSMMAVIEKLRPTQNEFSYQSASQIRITEVGIQKDSEDDADEVEEDEENNHSDDGSTTDSEDTIGYDNESEDEAGVFAAIGRLNDMESDASLDNSIIDMRYSDSSTSESTSDSESDDGSSSSSWETASEEEWIAANNDDDDEADSSYEPDADQYNSQSTTALNPHLRRRNNSNA</sequence>
<dbReference type="EMBL" id="CADEPM010000005">
    <property type="protein sequence ID" value="CAB3405776.1"/>
    <property type="molecule type" value="Genomic_DNA"/>
</dbReference>
<comment type="subcellular location">
    <subcellularLocation>
        <location evidence="1">Nucleus</location>
    </subcellularLocation>
</comment>
<feature type="compositionally biased region" description="Polar residues" evidence="6">
    <location>
        <begin position="1540"/>
        <end position="1549"/>
    </location>
</feature>
<evidence type="ECO:0008006" key="9">
    <source>
        <dbReference type="Google" id="ProtNLM"/>
    </source>
</evidence>
<evidence type="ECO:0000256" key="5">
    <source>
        <dbReference type="ARBA" id="ARBA00023242"/>
    </source>
</evidence>
<evidence type="ECO:0000256" key="4">
    <source>
        <dbReference type="ARBA" id="ARBA00022786"/>
    </source>
</evidence>
<dbReference type="SUPFAM" id="SSF48371">
    <property type="entry name" value="ARM repeat"/>
    <property type="match status" value="1"/>
</dbReference>
<dbReference type="InterPro" id="IPR015943">
    <property type="entry name" value="WD40/YVTN_repeat-like_dom_sf"/>
</dbReference>
<feature type="compositionally biased region" description="Acidic residues" evidence="6">
    <location>
        <begin position="1446"/>
        <end position="1456"/>
    </location>
</feature>
<feature type="region of interest" description="Disordered" evidence="6">
    <location>
        <begin position="1486"/>
        <end position="1561"/>
    </location>
</feature>
<dbReference type="OrthoDB" id="27563at2759"/>
<keyword evidence="5" id="KW-0539">Nucleus</keyword>
<comment type="caution">
    <text evidence="7">The sequence shown here is derived from an EMBL/GenBank/DDBJ whole genome shotgun (WGS) entry which is preliminary data.</text>
</comment>
<evidence type="ECO:0000256" key="2">
    <source>
        <dbReference type="ARBA" id="ARBA00004906"/>
    </source>
</evidence>
<feature type="compositionally biased region" description="Basic residues" evidence="6">
    <location>
        <begin position="310"/>
        <end position="320"/>
    </location>
</feature>
<dbReference type="InterPro" id="IPR016024">
    <property type="entry name" value="ARM-type_fold"/>
</dbReference>
<protein>
    <recommendedName>
        <fullName evidence="9">LisH domain-containing protein</fullName>
    </recommendedName>
</protein>
<reference evidence="7 8" key="1">
    <citation type="submission" date="2020-04" db="EMBL/GenBank/DDBJ databases">
        <authorList>
            <person name="Laetsch R D."/>
            <person name="Stevens L."/>
            <person name="Kumar S."/>
            <person name="Blaxter L. M."/>
        </authorList>
    </citation>
    <scope>NUCLEOTIDE SEQUENCE [LARGE SCALE GENOMIC DNA]</scope>
</reference>
<dbReference type="GO" id="GO:0016567">
    <property type="term" value="P:protein ubiquitination"/>
    <property type="evidence" value="ECO:0007669"/>
    <property type="project" value="InterPro"/>
</dbReference>
<dbReference type="SUPFAM" id="SSF50978">
    <property type="entry name" value="WD40 repeat-like"/>
    <property type="match status" value="1"/>
</dbReference>
<dbReference type="SMART" id="SM00667">
    <property type="entry name" value="LisH"/>
    <property type="match status" value="1"/>
</dbReference>
<dbReference type="Gene3D" id="2.130.10.10">
    <property type="entry name" value="YVTN repeat-like/Quinoprotein amine dehydrogenase"/>
    <property type="match status" value="1"/>
</dbReference>
<feature type="compositionally biased region" description="Acidic residues" evidence="6">
    <location>
        <begin position="1423"/>
        <end position="1435"/>
    </location>
</feature>
<feature type="compositionally biased region" description="Polar residues" evidence="6">
    <location>
        <begin position="323"/>
        <end position="340"/>
    </location>
</feature>
<proteinExistence type="inferred from homology"/>
<name>A0A8S1EWS1_9PELO</name>
<dbReference type="GO" id="GO:0080008">
    <property type="term" value="C:Cul4-RING E3 ubiquitin ligase complex"/>
    <property type="evidence" value="ECO:0007669"/>
    <property type="project" value="TreeGrafter"/>
</dbReference>
<organism evidence="7 8">
    <name type="scientific">Caenorhabditis bovis</name>
    <dbReference type="NCBI Taxonomy" id="2654633"/>
    <lineage>
        <taxon>Eukaryota</taxon>
        <taxon>Metazoa</taxon>
        <taxon>Ecdysozoa</taxon>
        <taxon>Nematoda</taxon>
        <taxon>Chromadorea</taxon>
        <taxon>Rhabditida</taxon>
        <taxon>Rhabditina</taxon>
        <taxon>Rhabditomorpha</taxon>
        <taxon>Rhabditoidea</taxon>
        <taxon>Rhabditidae</taxon>
        <taxon>Peloderinae</taxon>
        <taxon>Caenorhabditis</taxon>
    </lineage>
</organism>
<feature type="compositionally biased region" description="Basic residues" evidence="6">
    <location>
        <begin position="1552"/>
        <end position="1561"/>
    </location>
</feature>
<dbReference type="Pfam" id="PF08513">
    <property type="entry name" value="LisH"/>
    <property type="match status" value="1"/>
</dbReference>
<dbReference type="InterPro" id="IPR036322">
    <property type="entry name" value="WD40_repeat_dom_sf"/>
</dbReference>
<dbReference type="PROSITE" id="PS50896">
    <property type="entry name" value="LISH"/>
    <property type="match status" value="1"/>
</dbReference>
<evidence type="ECO:0000313" key="7">
    <source>
        <dbReference type="EMBL" id="CAB3405776.1"/>
    </source>
</evidence>
<keyword evidence="4" id="KW-0833">Ubl conjugation pathway</keyword>
<feature type="region of interest" description="Disordered" evidence="6">
    <location>
        <begin position="1416"/>
        <end position="1456"/>
    </location>
</feature>
<comment type="similarity">
    <text evidence="3">Belongs to the VPRBP/DCAF1 family.</text>
</comment>
<feature type="region of interest" description="Disordered" evidence="6">
    <location>
        <begin position="241"/>
        <end position="340"/>
    </location>
</feature>